<dbReference type="AlphaFoldDB" id="A0A8H5HYR0"/>
<dbReference type="EMBL" id="JAACJN010000007">
    <property type="protein sequence ID" value="KAF5392011.1"/>
    <property type="molecule type" value="Genomic_DNA"/>
</dbReference>
<comment type="caution">
    <text evidence="2">The sequence shown here is derived from an EMBL/GenBank/DDBJ whole genome shotgun (WGS) entry which is preliminary data.</text>
</comment>
<keyword evidence="3" id="KW-1185">Reference proteome</keyword>
<dbReference type="PANTHER" id="PTHR43798:SF33">
    <property type="entry name" value="HYDROLASE, PUTATIVE (AFU_ORTHOLOGUE AFUA_2G14860)-RELATED"/>
    <property type="match status" value="1"/>
</dbReference>
<organism evidence="2 3">
    <name type="scientific">Collybiopsis confluens</name>
    <dbReference type="NCBI Taxonomy" id="2823264"/>
    <lineage>
        <taxon>Eukaryota</taxon>
        <taxon>Fungi</taxon>
        <taxon>Dikarya</taxon>
        <taxon>Basidiomycota</taxon>
        <taxon>Agaricomycotina</taxon>
        <taxon>Agaricomycetes</taxon>
        <taxon>Agaricomycetidae</taxon>
        <taxon>Agaricales</taxon>
        <taxon>Marasmiineae</taxon>
        <taxon>Omphalotaceae</taxon>
        <taxon>Collybiopsis</taxon>
    </lineage>
</organism>
<dbReference type="GO" id="GO:0016020">
    <property type="term" value="C:membrane"/>
    <property type="evidence" value="ECO:0007669"/>
    <property type="project" value="TreeGrafter"/>
</dbReference>
<dbReference type="Pfam" id="PF00561">
    <property type="entry name" value="Abhydrolase_1"/>
    <property type="match status" value="1"/>
</dbReference>
<proteinExistence type="predicted"/>
<dbReference type="InterPro" id="IPR029058">
    <property type="entry name" value="AB_hydrolase_fold"/>
</dbReference>
<dbReference type="GO" id="GO:0046464">
    <property type="term" value="P:acylglycerol catabolic process"/>
    <property type="evidence" value="ECO:0007669"/>
    <property type="project" value="TreeGrafter"/>
</dbReference>
<dbReference type="PANTHER" id="PTHR43798">
    <property type="entry name" value="MONOACYLGLYCEROL LIPASE"/>
    <property type="match status" value="1"/>
</dbReference>
<evidence type="ECO:0000313" key="2">
    <source>
        <dbReference type="EMBL" id="KAF5392011.1"/>
    </source>
</evidence>
<reference evidence="2 3" key="1">
    <citation type="journal article" date="2020" name="ISME J.">
        <title>Uncovering the hidden diversity of litter-decomposition mechanisms in mushroom-forming fungi.</title>
        <authorList>
            <person name="Floudas D."/>
            <person name="Bentzer J."/>
            <person name="Ahren D."/>
            <person name="Johansson T."/>
            <person name="Persson P."/>
            <person name="Tunlid A."/>
        </authorList>
    </citation>
    <scope>NUCLEOTIDE SEQUENCE [LARGE SCALE GENOMIC DNA]</scope>
    <source>
        <strain evidence="2 3">CBS 406.79</strain>
    </source>
</reference>
<dbReference type="Gene3D" id="3.40.50.1820">
    <property type="entry name" value="alpha/beta hydrolase"/>
    <property type="match status" value="1"/>
</dbReference>
<dbReference type="InterPro" id="IPR000073">
    <property type="entry name" value="AB_hydrolase_1"/>
</dbReference>
<dbReference type="InterPro" id="IPR050266">
    <property type="entry name" value="AB_hydrolase_sf"/>
</dbReference>
<evidence type="ECO:0000313" key="3">
    <source>
        <dbReference type="Proteomes" id="UP000518752"/>
    </source>
</evidence>
<gene>
    <name evidence="2" type="ORF">D9757_003348</name>
</gene>
<evidence type="ECO:0000259" key="1">
    <source>
        <dbReference type="Pfam" id="PF00561"/>
    </source>
</evidence>
<dbReference type="SUPFAM" id="SSF53474">
    <property type="entry name" value="alpha/beta-Hydrolases"/>
    <property type="match status" value="1"/>
</dbReference>
<name>A0A8H5HYR0_9AGAR</name>
<feature type="domain" description="AB hydrolase-1" evidence="1">
    <location>
        <begin position="58"/>
        <end position="137"/>
    </location>
</feature>
<dbReference type="OrthoDB" id="19657at2759"/>
<sequence length="251" mass="27974">MASSTTMKVPHLGGIVAGYRLSTNEYDPSKPTCVLINSMCTTVMLFEEQFSNVNLTRATNLLAIEPLGHGATGCPIEHFTFWDSAIVALQVMDKLGIDKAFAAGTSQGGWIIVRMALLAPERILGLMPLGSSMDSESEDSRTKGAWDPIPMLKPFYEKWCISTPDFTVDDVWCSLVIELGFSGKLSEDEVDFWRSTMKNVYRGDAGRKKIRMALACLLERDGLFMRLRDVQCPVYWLQASTTTLNCWTFSE</sequence>
<protein>
    <recommendedName>
        <fullName evidence="1">AB hydrolase-1 domain-containing protein</fullName>
    </recommendedName>
</protein>
<dbReference type="GO" id="GO:0047372">
    <property type="term" value="F:monoacylglycerol lipase activity"/>
    <property type="evidence" value="ECO:0007669"/>
    <property type="project" value="TreeGrafter"/>
</dbReference>
<dbReference type="Proteomes" id="UP000518752">
    <property type="component" value="Unassembled WGS sequence"/>
</dbReference>
<accession>A0A8H5HYR0</accession>